<reference evidence="2 3" key="1">
    <citation type="journal article" date="2012" name="Int. J. Syst. Evol. Microbiol.">
        <title>Flammeovirga pacifica sp. nov., isolated from deep-sea sediment.</title>
        <authorList>
            <person name="Xu H."/>
            <person name="Fu Y."/>
            <person name="Yang N."/>
            <person name="Ding Z."/>
            <person name="Lai Q."/>
            <person name="Zeng R."/>
        </authorList>
    </citation>
    <scope>NUCLEOTIDE SEQUENCE [LARGE SCALE GENOMIC DNA]</scope>
    <source>
        <strain evidence="3">DSM 24597 / LMG 26175 / WPAGA1</strain>
    </source>
</reference>
<comment type="caution">
    <text evidence="2">The sequence shown here is derived from an EMBL/GenBank/DDBJ whole genome shotgun (WGS) entry which is preliminary data.</text>
</comment>
<dbReference type="Pfam" id="PF00132">
    <property type="entry name" value="Hexapep"/>
    <property type="match status" value="1"/>
</dbReference>
<dbReference type="EMBL" id="JRYR02000002">
    <property type="protein sequence ID" value="OHX64242.1"/>
    <property type="molecule type" value="Genomic_DNA"/>
</dbReference>
<dbReference type="OrthoDB" id="9814490at2"/>
<sequence>MIQTLKNALQDNPVLKKFIHGLIVHQYQPRLWVKLLWNPFVHKVAWSSVIRNGSRKDIFPFNKFEVGNKTIIESFATVNNAVGDVVIGEGCVIGIGDTLIGPVTIEDKVILAQNIVMSGLNHNYEDVSKPIVDQGVSVAPILIKSNSWIGANSTIVAGVTIGKHCIIGGGSVVTKSIPDYHIAIGNPARLVKKYNFETQQWEKI</sequence>
<organism evidence="2 3">
    <name type="scientific">Flammeovirga pacifica</name>
    <dbReference type="NCBI Taxonomy" id="915059"/>
    <lineage>
        <taxon>Bacteria</taxon>
        <taxon>Pseudomonadati</taxon>
        <taxon>Bacteroidota</taxon>
        <taxon>Cytophagia</taxon>
        <taxon>Cytophagales</taxon>
        <taxon>Flammeovirgaceae</taxon>
        <taxon>Flammeovirga</taxon>
    </lineage>
</organism>
<name>A0A1S1YT84_FLAPC</name>
<dbReference type="SUPFAM" id="SSF51161">
    <property type="entry name" value="Trimeric LpxA-like enzymes"/>
    <property type="match status" value="1"/>
</dbReference>
<evidence type="ECO:0000313" key="2">
    <source>
        <dbReference type="EMBL" id="OHX64242.1"/>
    </source>
</evidence>
<comment type="similarity">
    <text evidence="1">Belongs to the transferase hexapeptide repeat family.</text>
</comment>
<evidence type="ECO:0000256" key="1">
    <source>
        <dbReference type="ARBA" id="ARBA00007274"/>
    </source>
</evidence>
<dbReference type="RefSeq" id="WP_044220899.1">
    <property type="nucleotide sequence ID" value="NZ_JRYR02000002.1"/>
</dbReference>
<dbReference type="Pfam" id="PF14602">
    <property type="entry name" value="Hexapep_2"/>
    <property type="match status" value="1"/>
</dbReference>
<dbReference type="PANTHER" id="PTHR43300">
    <property type="entry name" value="ACETYLTRANSFERASE"/>
    <property type="match status" value="1"/>
</dbReference>
<dbReference type="Proteomes" id="UP000179797">
    <property type="component" value="Unassembled WGS sequence"/>
</dbReference>
<dbReference type="InterPro" id="IPR050179">
    <property type="entry name" value="Trans_hexapeptide_repeat"/>
</dbReference>
<dbReference type="PANTHER" id="PTHR43300:SF11">
    <property type="entry name" value="ACETYLTRANSFERASE RV3034C-RELATED"/>
    <property type="match status" value="1"/>
</dbReference>
<dbReference type="STRING" id="915059.NH26_21815"/>
<protein>
    <submittedName>
        <fullName evidence="2">Acetyltransferase</fullName>
    </submittedName>
</protein>
<dbReference type="GO" id="GO:0016740">
    <property type="term" value="F:transferase activity"/>
    <property type="evidence" value="ECO:0007669"/>
    <property type="project" value="UniProtKB-KW"/>
</dbReference>
<dbReference type="CDD" id="cd04647">
    <property type="entry name" value="LbH_MAT_like"/>
    <property type="match status" value="1"/>
</dbReference>
<proteinExistence type="inferred from homology"/>
<dbReference type="InterPro" id="IPR011004">
    <property type="entry name" value="Trimer_LpxA-like_sf"/>
</dbReference>
<evidence type="ECO:0000313" key="3">
    <source>
        <dbReference type="Proteomes" id="UP000179797"/>
    </source>
</evidence>
<gene>
    <name evidence="2" type="ORF">NH26_21815</name>
</gene>
<dbReference type="InterPro" id="IPR001451">
    <property type="entry name" value="Hexapep"/>
</dbReference>
<keyword evidence="3" id="KW-1185">Reference proteome</keyword>
<dbReference type="Gene3D" id="2.160.10.10">
    <property type="entry name" value="Hexapeptide repeat proteins"/>
    <property type="match status" value="2"/>
</dbReference>
<accession>A0A1S1YT84</accession>
<dbReference type="AlphaFoldDB" id="A0A1S1YT84"/>